<dbReference type="NCBIfam" id="TIGR00022">
    <property type="entry name" value="YhcH/YjgK/YiaL family protein"/>
    <property type="match status" value="1"/>
</dbReference>
<dbReference type="PANTHER" id="PTHR34986">
    <property type="entry name" value="EVOLVED BETA-GALACTOSIDASE SUBUNIT BETA"/>
    <property type="match status" value="1"/>
</dbReference>
<dbReference type="GO" id="GO:0005829">
    <property type="term" value="C:cytosol"/>
    <property type="evidence" value="ECO:0007669"/>
    <property type="project" value="TreeGrafter"/>
</dbReference>
<keyword evidence="2" id="KW-1185">Reference proteome</keyword>
<dbReference type="SUPFAM" id="SSF51197">
    <property type="entry name" value="Clavaminate synthase-like"/>
    <property type="match status" value="1"/>
</dbReference>
<dbReference type="Proteomes" id="UP000290545">
    <property type="component" value="Unassembled WGS sequence"/>
</dbReference>
<dbReference type="OrthoDB" id="9792756at2"/>
<dbReference type="PANTHER" id="PTHR34986:SF1">
    <property type="entry name" value="PROTEIN YIAL"/>
    <property type="match status" value="1"/>
</dbReference>
<name>A0A4Q1D8A7_9BACT</name>
<dbReference type="InterPro" id="IPR037012">
    <property type="entry name" value="NanQ/TabA/YiaL_sf"/>
</dbReference>
<evidence type="ECO:0000313" key="2">
    <source>
        <dbReference type="Proteomes" id="UP000290545"/>
    </source>
</evidence>
<evidence type="ECO:0000313" key="1">
    <source>
        <dbReference type="EMBL" id="RXK85557.1"/>
    </source>
</evidence>
<proteinExistence type="predicted"/>
<organism evidence="1 2">
    <name type="scientific">Filimonas effusa</name>
    <dbReference type="NCBI Taxonomy" id="2508721"/>
    <lineage>
        <taxon>Bacteria</taxon>
        <taxon>Pseudomonadati</taxon>
        <taxon>Bacteroidota</taxon>
        <taxon>Chitinophagia</taxon>
        <taxon>Chitinophagales</taxon>
        <taxon>Chitinophagaceae</taxon>
        <taxon>Filimonas</taxon>
    </lineage>
</organism>
<accession>A0A4Q1D8A7</accession>
<dbReference type="Gene3D" id="2.60.120.370">
    <property type="entry name" value="YhcH/YjgK/YiaL"/>
    <property type="match status" value="1"/>
</dbReference>
<gene>
    <name evidence="1" type="ORF">ESB13_01710</name>
</gene>
<dbReference type="RefSeq" id="WP_129001309.1">
    <property type="nucleotide sequence ID" value="NZ_SDHZ01000001.1"/>
</dbReference>
<dbReference type="Pfam" id="PF04074">
    <property type="entry name" value="DUF386"/>
    <property type="match status" value="1"/>
</dbReference>
<dbReference type="AlphaFoldDB" id="A0A4Q1D8A7"/>
<comment type="caution">
    <text evidence="1">The sequence shown here is derived from an EMBL/GenBank/DDBJ whole genome shotgun (WGS) entry which is preliminary data.</text>
</comment>
<protein>
    <submittedName>
        <fullName evidence="1">DUF386 domain-containing protein</fullName>
    </submittedName>
</protein>
<dbReference type="InterPro" id="IPR004375">
    <property type="entry name" value="NanQ/TabA/YiaL"/>
</dbReference>
<sequence>MIIDTLANAPLYYTAGSRFEKAFQFLQNNTLEDLAKGKHEIDGDTVFAIVNEYDSIDPAGEQMEAHKEHIDIQYIVKGEERMGHGFLTSQTPSKEYDPAKDFMLFGETPDFFSVLRAGMFAIFYPGDLHMPNIQVSSPAFVKKVVIKVKVG</sequence>
<dbReference type="EMBL" id="SDHZ01000001">
    <property type="protein sequence ID" value="RXK85557.1"/>
    <property type="molecule type" value="Genomic_DNA"/>
</dbReference>
<reference evidence="1 2" key="1">
    <citation type="submission" date="2019-01" db="EMBL/GenBank/DDBJ databases">
        <title>Filimonas sp. strain TTM-71.</title>
        <authorList>
            <person name="Chen W.-M."/>
        </authorList>
    </citation>
    <scope>NUCLEOTIDE SEQUENCE [LARGE SCALE GENOMIC DNA]</scope>
    <source>
        <strain evidence="1 2">TTM-71</strain>
    </source>
</reference>